<name>A0A7I9V0X2_9ACTN</name>
<feature type="domain" description="Glyoxalase/Bleomycin resistance-like N-terminal" evidence="1">
    <location>
        <begin position="5"/>
        <end position="41"/>
    </location>
</feature>
<dbReference type="SUPFAM" id="SSF54593">
    <property type="entry name" value="Glyoxalase/Bleomycin resistance protein/Dihydroxybiphenyl dioxygenase"/>
    <property type="match status" value="1"/>
</dbReference>
<proteinExistence type="predicted"/>
<keyword evidence="3" id="KW-1185">Reference proteome</keyword>
<evidence type="ECO:0000313" key="2">
    <source>
        <dbReference type="EMBL" id="GED99098.1"/>
    </source>
</evidence>
<evidence type="ECO:0000313" key="3">
    <source>
        <dbReference type="Proteomes" id="UP000444980"/>
    </source>
</evidence>
<protein>
    <recommendedName>
        <fullName evidence="1">Glyoxalase/Bleomycin resistance-like N-terminal domain-containing protein</fullName>
    </recommendedName>
</protein>
<dbReference type="Pfam" id="PF22677">
    <property type="entry name" value="Ble-like_N"/>
    <property type="match status" value="1"/>
</dbReference>
<evidence type="ECO:0000259" key="1">
    <source>
        <dbReference type="Pfam" id="PF22677"/>
    </source>
</evidence>
<reference evidence="3" key="1">
    <citation type="submission" date="2019-06" db="EMBL/GenBank/DDBJ databases">
        <title>Gordonia isolated from sludge of a wastewater treatment plant.</title>
        <authorList>
            <person name="Tamura T."/>
            <person name="Aoyama K."/>
            <person name="Kang Y."/>
            <person name="Saito S."/>
            <person name="Akiyama N."/>
            <person name="Yazawa K."/>
            <person name="Gonoi T."/>
            <person name="Mikami Y."/>
        </authorList>
    </citation>
    <scope>NUCLEOTIDE SEQUENCE [LARGE SCALE GENOMIC DNA]</scope>
    <source>
        <strain evidence="3">NBRC 107697</strain>
    </source>
</reference>
<organism evidence="2 3">
    <name type="scientific">Gordonia crocea</name>
    <dbReference type="NCBI Taxonomy" id="589162"/>
    <lineage>
        <taxon>Bacteria</taxon>
        <taxon>Bacillati</taxon>
        <taxon>Actinomycetota</taxon>
        <taxon>Actinomycetes</taxon>
        <taxon>Mycobacteriales</taxon>
        <taxon>Gordoniaceae</taxon>
        <taxon>Gordonia</taxon>
    </lineage>
</organism>
<accession>A0A7I9V0X2</accession>
<gene>
    <name evidence="2" type="ORF">nbrc107697_31370</name>
</gene>
<sequence length="61" mass="6983">MHDMIFVNLPVADLQRSRDFFTALGYHFDDRFSDGNAAALVLGDTIVSMLMQKEFYSTFTD</sequence>
<comment type="caution">
    <text evidence="2">The sequence shown here is derived from an EMBL/GenBank/DDBJ whole genome shotgun (WGS) entry which is preliminary data.</text>
</comment>
<dbReference type="Proteomes" id="UP000444980">
    <property type="component" value="Unassembled WGS sequence"/>
</dbReference>
<dbReference type="Gene3D" id="3.10.180.10">
    <property type="entry name" value="2,3-Dihydroxybiphenyl 1,2-Dioxygenase, domain 1"/>
    <property type="match status" value="1"/>
</dbReference>
<dbReference type="AlphaFoldDB" id="A0A7I9V0X2"/>
<dbReference type="RefSeq" id="WP_308470347.1">
    <property type="nucleotide sequence ID" value="NZ_BJOU01000017.1"/>
</dbReference>
<dbReference type="InterPro" id="IPR029068">
    <property type="entry name" value="Glyas_Bleomycin-R_OHBP_Dase"/>
</dbReference>
<dbReference type="EMBL" id="BJOU01000017">
    <property type="protein sequence ID" value="GED99098.1"/>
    <property type="molecule type" value="Genomic_DNA"/>
</dbReference>
<dbReference type="InterPro" id="IPR053863">
    <property type="entry name" value="Glyoxy/Ble-like_N"/>
</dbReference>